<gene>
    <name evidence="1" type="ORF">bsdE14_30110</name>
</gene>
<protein>
    <submittedName>
        <fullName evidence="1">Uncharacterized protein</fullName>
    </submittedName>
</protein>
<dbReference type="EMBL" id="BRXR01000001">
    <property type="protein sequence ID" value="GLC31601.1"/>
    <property type="molecule type" value="Genomic_DNA"/>
</dbReference>
<comment type="caution">
    <text evidence="1">The sequence shown here is derived from an EMBL/GenBank/DDBJ whole genome shotgun (WGS) entry which is preliminary data.</text>
</comment>
<dbReference type="Proteomes" id="UP001208567">
    <property type="component" value="Unassembled WGS sequence"/>
</dbReference>
<keyword evidence="2" id="KW-1185">Reference proteome</keyword>
<organism evidence="1 2">
    <name type="scientific">Clostridium omnivorum</name>
    <dbReference type="NCBI Taxonomy" id="1604902"/>
    <lineage>
        <taxon>Bacteria</taxon>
        <taxon>Bacillati</taxon>
        <taxon>Bacillota</taxon>
        <taxon>Clostridia</taxon>
        <taxon>Eubacteriales</taxon>
        <taxon>Clostridiaceae</taxon>
        <taxon>Clostridium</taxon>
    </lineage>
</organism>
<accession>A0ABQ5N8R1</accession>
<reference evidence="1 2" key="1">
    <citation type="journal article" date="2024" name="Int. J. Syst. Evol. Microbiol.">
        <title>Clostridium omnivorum sp. nov., isolated from anoxic soil under the treatment of reductive soil disinfestation.</title>
        <authorList>
            <person name="Ueki A."/>
            <person name="Tonouchi A."/>
            <person name="Kaku N."/>
            <person name="Honma S."/>
            <person name="Ueki K."/>
        </authorList>
    </citation>
    <scope>NUCLEOTIDE SEQUENCE [LARGE SCALE GENOMIC DNA]</scope>
    <source>
        <strain evidence="1 2">E14</strain>
    </source>
</reference>
<sequence length="53" mass="6095">MQSDISDISDISDLKYFIIKKDLNFKGEIINGKKENCFSTKYDVDIGSYGRLQ</sequence>
<proteinExistence type="predicted"/>
<evidence type="ECO:0000313" key="2">
    <source>
        <dbReference type="Proteomes" id="UP001208567"/>
    </source>
</evidence>
<name>A0ABQ5N8R1_9CLOT</name>
<dbReference type="RefSeq" id="WP_264850933.1">
    <property type="nucleotide sequence ID" value="NZ_BRXR01000001.1"/>
</dbReference>
<evidence type="ECO:0000313" key="1">
    <source>
        <dbReference type="EMBL" id="GLC31601.1"/>
    </source>
</evidence>